<evidence type="ECO:0000313" key="2">
    <source>
        <dbReference type="EMBL" id="RVU41525.1"/>
    </source>
</evidence>
<comment type="caution">
    <text evidence="2">The sequence shown here is derived from an EMBL/GenBank/DDBJ whole genome shotgun (WGS) entry which is preliminary data.</text>
</comment>
<dbReference type="Proteomes" id="UP000282926">
    <property type="component" value="Unassembled WGS sequence"/>
</dbReference>
<dbReference type="PANTHER" id="PTHR33930:SF7">
    <property type="entry name" value="ALKYL HYDROPEROXIDE REDUCTASE AHPD"/>
    <property type="match status" value="1"/>
</dbReference>
<dbReference type="InterPro" id="IPR004675">
    <property type="entry name" value="AhpD_core"/>
</dbReference>
<dbReference type="Gene3D" id="1.20.1290.10">
    <property type="entry name" value="AhpD-like"/>
    <property type="match status" value="1"/>
</dbReference>
<dbReference type="NCBIfam" id="TIGR00778">
    <property type="entry name" value="ahpD_dom"/>
    <property type="match status" value="1"/>
</dbReference>
<name>A0ABY0CNU4_9DELT</name>
<dbReference type="Pfam" id="PF02627">
    <property type="entry name" value="CMD"/>
    <property type="match status" value="2"/>
</dbReference>
<dbReference type="InterPro" id="IPR003779">
    <property type="entry name" value="CMD-like"/>
</dbReference>
<dbReference type="SUPFAM" id="SSF69118">
    <property type="entry name" value="AhpD-like"/>
    <property type="match status" value="2"/>
</dbReference>
<evidence type="ECO:0000313" key="3">
    <source>
        <dbReference type="Proteomes" id="UP000282926"/>
    </source>
</evidence>
<dbReference type="InterPro" id="IPR029032">
    <property type="entry name" value="AhpD-like"/>
</dbReference>
<keyword evidence="3" id="KW-1185">Reference proteome</keyword>
<dbReference type="EMBL" id="SADD01000016">
    <property type="protein sequence ID" value="RVU41525.1"/>
    <property type="molecule type" value="Genomic_DNA"/>
</dbReference>
<accession>A0ABY0CNU4</accession>
<reference evidence="2 3" key="1">
    <citation type="submission" date="2019-01" db="EMBL/GenBank/DDBJ databases">
        <title>Lujinxingia litoralis gen. nov., sp. nov. and Lujinxingia sediminis gen. nov., sp. nov., new members in the order Bradymonadales, isolated from coastal sediment.</title>
        <authorList>
            <person name="Li C.-M."/>
        </authorList>
    </citation>
    <scope>NUCLEOTIDE SEQUENCE [LARGE SCALE GENOMIC DNA]</scope>
    <source>
        <strain evidence="2 3">SEH01</strain>
    </source>
</reference>
<protein>
    <recommendedName>
        <fullName evidence="1">Carboxymuconolactone decarboxylase-like domain-containing protein</fullName>
    </recommendedName>
</protein>
<gene>
    <name evidence="2" type="ORF">EA187_18440</name>
</gene>
<dbReference type="PANTHER" id="PTHR33930">
    <property type="entry name" value="ALKYL HYDROPEROXIDE REDUCTASE AHPD"/>
    <property type="match status" value="1"/>
</dbReference>
<sequence>MLPHPDPTDSPSGEPMSWLPVLSNEAMSDDQKKVFERALTKLHIEGDAPDWLRVLANAPLFLKDVFMNLDKGVFSDGGLQSKTKVLLAAVAAAHWGNQDVASFFAERARAQGFNDEQIYEALGIAATSTSFNLYYKFRSLAATDAFEGLNPGLRASLFMRPTMGKAFAELVNLMISTANGCASCVSGHIQEAIGNDVTKEQIDEVIRTGAIVASICQFVNSSERYAR</sequence>
<evidence type="ECO:0000259" key="1">
    <source>
        <dbReference type="Pfam" id="PF02627"/>
    </source>
</evidence>
<feature type="domain" description="Carboxymuconolactone decarboxylase-like" evidence="1">
    <location>
        <begin position="64"/>
        <end position="127"/>
    </location>
</feature>
<proteinExistence type="predicted"/>
<organism evidence="2 3">
    <name type="scientific">Lujinxingia sediminis</name>
    <dbReference type="NCBI Taxonomy" id="2480984"/>
    <lineage>
        <taxon>Bacteria</taxon>
        <taxon>Deltaproteobacteria</taxon>
        <taxon>Bradymonadales</taxon>
        <taxon>Lujinxingiaceae</taxon>
        <taxon>Lujinxingia</taxon>
    </lineage>
</organism>
<feature type="domain" description="Carboxymuconolactone decarboxylase-like" evidence="1">
    <location>
        <begin position="161"/>
        <end position="218"/>
    </location>
</feature>